<evidence type="ECO:0000313" key="2">
    <source>
        <dbReference type="Proteomes" id="UP000504618"/>
    </source>
</evidence>
<evidence type="ECO:0000313" key="3">
    <source>
        <dbReference type="RefSeq" id="XP_024876785.1"/>
    </source>
</evidence>
<evidence type="ECO:0000256" key="1">
    <source>
        <dbReference type="SAM" id="Phobius"/>
    </source>
</evidence>
<keyword evidence="1" id="KW-0472">Membrane</keyword>
<reference evidence="3" key="1">
    <citation type="submission" date="2025-08" db="UniProtKB">
        <authorList>
            <consortium name="RefSeq"/>
        </authorList>
    </citation>
    <scope>IDENTIFICATION</scope>
    <source>
        <tissue evidence="3">Whole body</tissue>
    </source>
</reference>
<feature type="transmembrane region" description="Helical" evidence="1">
    <location>
        <begin position="26"/>
        <end position="47"/>
    </location>
</feature>
<dbReference type="Proteomes" id="UP000504618">
    <property type="component" value="Unplaced"/>
</dbReference>
<dbReference type="Gene3D" id="1.20.140.150">
    <property type="match status" value="1"/>
</dbReference>
<keyword evidence="1" id="KW-1133">Transmembrane helix</keyword>
<dbReference type="AlphaFoldDB" id="A0A6J1Q7D2"/>
<keyword evidence="2" id="KW-1185">Reference proteome</keyword>
<protein>
    <submittedName>
        <fullName evidence="3">Uncharacterized protein LOC112457762</fullName>
    </submittedName>
</protein>
<gene>
    <name evidence="3" type="primary">LOC112457762</name>
</gene>
<keyword evidence="1" id="KW-0812">Transmembrane</keyword>
<proteinExistence type="predicted"/>
<dbReference type="RefSeq" id="XP_024876785.1">
    <property type="nucleotide sequence ID" value="XM_025021017.1"/>
</dbReference>
<dbReference type="OrthoDB" id="5917530at2759"/>
<organism evidence="2 3">
    <name type="scientific">Temnothorax curvispinosus</name>
    <dbReference type="NCBI Taxonomy" id="300111"/>
    <lineage>
        <taxon>Eukaryota</taxon>
        <taxon>Metazoa</taxon>
        <taxon>Ecdysozoa</taxon>
        <taxon>Arthropoda</taxon>
        <taxon>Hexapoda</taxon>
        <taxon>Insecta</taxon>
        <taxon>Pterygota</taxon>
        <taxon>Neoptera</taxon>
        <taxon>Endopterygota</taxon>
        <taxon>Hymenoptera</taxon>
        <taxon>Apocrita</taxon>
        <taxon>Aculeata</taxon>
        <taxon>Formicoidea</taxon>
        <taxon>Formicidae</taxon>
        <taxon>Myrmicinae</taxon>
        <taxon>Temnothorax</taxon>
    </lineage>
</organism>
<dbReference type="GeneID" id="112457762"/>
<sequence length="106" mass="11795">MLPASAIAALKIIIFKQKNVIFERRILFGCTALVGLSVCIWSVAIGADHWFILKSPNNQGLPLGGNKIGRKLIYKHVGLWRNCIDGLEPKSENSTNLVHYSKCDLF</sequence>
<accession>A0A6J1Q7D2</accession>
<name>A0A6J1Q7D2_9HYME</name>